<feature type="binding site" evidence="10">
    <location>
        <position position="99"/>
    </location>
    <ligand>
        <name>Zn(2+)</name>
        <dbReference type="ChEBI" id="CHEBI:29105"/>
    </ligand>
</feature>
<evidence type="ECO:0000313" key="14">
    <source>
        <dbReference type="EMBL" id="SDL58918.1"/>
    </source>
</evidence>
<protein>
    <recommendedName>
        <fullName evidence="8">Galactose-1-phosphate uridylyltransferase</fullName>
        <ecNumber evidence="8">2.7.7.12</ecNumber>
    </recommendedName>
</protein>
<dbReference type="Pfam" id="PF02744">
    <property type="entry name" value="GalP_UDP_tr_C"/>
    <property type="match status" value="1"/>
</dbReference>
<evidence type="ECO:0000256" key="8">
    <source>
        <dbReference type="NCBIfam" id="TIGR00209"/>
    </source>
</evidence>
<evidence type="ECO:0000256" key="1">
    <source>
        <dbReference type="ARBA" id="ARBA00010951"/>
    </source>
</evidence>
<dbReference type="InterPro" id="IPR053177">
    <property type="entry name" value="ADP-glucose_phosphorylase"/>
</dbReference>
<keyword evidence="3 14" id="KW-0548">Nucleotidyltransferase</keyword>
<accession>A0A1G9LAC1</accession>
<dbReference type="SUPFAM" id="SSF54197">
    <property type="entry name" value="HIT-like"/>
    <property type="match status" value="2"/>
</dbReference>
<dbReference type="PIRSF" id="PIRSF000808">
    <property type="entry name" value="GalT"/>
    <property type="match status" value="1"/>
</dbReference>
<feature type="binding site" evidence="10">
    <location>
        <position position="44"/>
    </location>
    <ligand>
        <name>Zn(2+)</name>
        <dbReference type="ChEBI" id="CHEBI:29105"/>
    </ligand>
</feature>
<dbReference type="RefSeq" id="WP_092724613.1">
    <property type="nucleotide sequence ID" value="NZ_FNGW01000002.1"/>
</dbReference>
<dbReference type="Pfam" id="PF01087">
    <property type="entry name" value="GalP_UDP_transf"/>
    <property type="match status" value="1"/>
</dbReference>
<evidence type="ECO:0000256" key="3">
    <source>
        <dbReference type="ARBA" id="ARBA00022695"/>
    </source>
</evidence>
<evidence type="ECO:0000256" key="11">
    <source>
        <dbReference type="PIRSR" id="PIRSR000808-4"/>
    </source>
</evidence>
<feature type="binding site" evidence="10">
    <location>
        <position position="150"/>
    </location>
    <ligand>
        <name>Zn(2+)</name>
        <dbReference type="ChEBI" id="CHEBI:29105"/>
    </ligand>
</feature>
<feature type="binding site" evidence="10">
    <location>
        <position position="47"/>
    </location>
    <ligand>
        <name>Zn(2+)</name>
        <dbReference type="ChEBI" id="CHEBI:29105"/>
    </ligand>
</feature>
<dbReference type="GO" id="GO:0006012">
    <property type="term" value="P:galactose metabolic process"/>
    <property type="evidence" value="ECO:0007669"/>
    <property type="project" value="UniProtKB-UniRule"/>
</dbReference>
<dbReference type="PANTHER" id="PTHR42763">
    <property type="entry name" value="ADP-GLUCOSE PHOSPHORYLASE"/>
    <property type="match status" value="1"/>
</dbReference>
<feature type="binding site" evidence="11">
    <location>
        <position position="265"/>
    </location>
    <ligand>
        <name>Fe cation</name>
        <dbReference type="ChEBI" id="CHEBI:24875"/>
    </ligand>
</feature>
<organism evidence="14 15">
    <name type="scientific">Romboutsia lituseburensis DSM 797</name>
    <dbReference type="NCBI Taxonomy" id="1121325"/>
    <lineage>
        <taxon>Bacteria</taxon>
        <taxon>Bacillati</taxon>
        <taxon>Bacillota</taxon>
        <taxon>Clostridia</taxon>
        <taxon>Peptostreptococcales</taxon>
        <taxon>Peptostreptococcaceae</taxon>
        <taxon>Romboutsia</taxon>
    </lineage>
</organism>
<dbReference type="InterPro" id="IPR001937">
    <property type="entry name" value="GalP_UDPtransf1"/>
</dbReference>
<dbReference type="STRING" id="1121325.SAMN04515677_102471"/>
<keyword evidence="11" id="KW-0408">Iron</keyword>
<keyword evidence="2 14" id="KW-0808">Transferase</keyword>
<keyword evidence="4 10" id="KW-0479">Metal-binding</keyword>
<dbReference type="InterPro" id="IPR036265">
    <property type="entry name" value="HIT-like_sf"/>
</dbReference>
<dbReference type="InterPro" id="IPR005849">
    <property type="entry name" value="GalP_Utransf_N"/>
</dbReference>
<feature type="domain" description="Galactose-1-phosphate uridyl transferase N-terminal" evidence="12">
    <location>
        <begin position="3"/>
        <end position="162"/>
    </location>
</feature>
<evidence type="ECO:0000256" key="9">
    <source>
        <dbReference type="PIRSR" id="PIRSR000808-1"/>
    </source>
</evidence>
<keyword evidence="5 10" id="KW-0862">Zinc</keyword>
<feature type="binding site" evidence="11">
    <location>
        <position position="168"/>
    </location>
    <ligand>
        <name>Fe cation</name>
        <dbReference type="ChEBI" id="CHEBI:24875"/>
    </ligand>
</feature>
<sequence>MQELRIDEVNNDLVIVANNRSKRPMDKIKNQTEEEIQVEYDLNCPFCRGNESYATIERYKIEDNSGWLTRSVDNKFPIVDELSDEIYGVHEVIIDTYRHNGTFYNMSELEFQDLFKTYKNRYKEFMKSESVQYVNIFKNFLRKSGASLTHPHSQIISLSLVPPEINKEEEVASKYFKENKTYLYDDIIKKEIEYKKRVINDNRYFLTIVPYASKYSGEVRIIFKEKIKFEQISDDHIKELSKVFNRLFKNLYKVNGYDPFNLCIHTHSKKLENKDEFNVHMHIIPRKYSFGGFELGTGMYVSSTNPEELANKLNFELD</sequence>
<feature type="active site" description="Tele-UMP-histidine intermediate" evidence="9">
    <location>
        <position position="152"/>
    </location>
</feature>
<keyword evidence="6" id="KW-0299">Galactose metabolism</keyword>
<evidence type="ECO:0000256" key="5">
    <source>
        <dbReference type="ARBA" id="ARBA00022833"/>
    </source>
</evidence>
<reference evidence="14 15" key="1">
    <citation type="submission" date="2016-10" db="EMBL/GenBank/DDBJ databases">
        <authorList>
            <person name="de Groot N.N."/>
        </authorList>
    </citation>
    <scope>NUCLEOTIDE SEQUENCE [LARGE SCALE GENOMIC DNA]</scope>
    <source>
        <strain evidence="14 15">DSM 797</strain>
    </source>
</reference>
<dbReference type="AlphaFoldDB" id="A0A1G9LAC1"/>
<evidence type="ECO:0000256" key="10">
    <source>
        <dbReference type="PIRSR" id="PIRSR000808-3"/>
    </source>
</evidence>
<keyword evidence="7" id="KW-0119">Carbohydrate metabolism</keyword>
<evidence type="ECO:0000256" key="7">
    <source>
        <dbReference type="ARBA" id="ARBA00023277"/>
    </source>
</evidence>
<dbReference type="Proteomes" id="UP000199068">
    <property type="component" value="Unassembled WGS sequence"/>
</dbReference>
<dbReference type="GO" id="GO:0008270">
    <property type="term" value="F:zinc ion binding"/>
    <property type="evidence" value="ECO:0007669"/>
    <property type="project" value="InterPro"/>
</dbReference>
<feature type="domain" description="Galactose-1-phosphate uridyl transferase C-terminal" evidence="13">
    <location>
        <begin position="170"/>
        <end position="286"/>
    </location>
</feature>
<dbReference type="EMBL" id="FNGW01000002">
    <property type="protein sequence ID" value="SDL58918.1"/>
    <property type="molecule type" value="Genomic_DNA"/>
</dbReference>
<gene>
    <name evidence="14" type="ORF">SAMN04515677_102471</name>
</gene>
<evidence type="ECO:0000313" key="15">
    <source>
        <dbReference type="Proteomes" id="UP000199068"/>
    </source>
</evidence>
<name>A0A1G9LAC1_9FIRM</name>
<comment type="cofactor">
    <cofactor evidence="10">
        <name>Zn(2+)</name>
        <dbReference type="ChEBI" id="CHEBI:29105"/>
    </cofactor>
    <text evidence="10">Binds 1 zinc ion per subunit.</text>
</comment>
<evidence type="ECO:0000256" key="2">
    <source>
        <dbReference type="ARBA" id="ARBA00022679"/>
    </source>
</evidence>
<dbReference type="InterPro" id="IPR005850">
    <property type="entry name" value="GalP_Utransf_C"/>
</dbReference>
<feature type="binding site" evidence="11">
    <location>
        <position position="282"/>
    </location>
    <ligand>
        <name>Fe cation</name>
        <dbReference type="ChEBI" id="CHEBI:24875"/>
    </ligand>
</feature>
<evidence type="ECO:0000256" key="4">
    <source>
        <dbReference type="ARBA" id="ARBA00022723"/>
    </source>
</evidence>
<dbReference type="GO" id="GO:0008108">
    <property type="term" value="F:UDP-glucose:hexose-1-phosphate uridylyltransferase activity"/>
    <property type="evidence" value="ECO:0007669"/>
    <property type="project" value="UniProtKB-UniRule"/>
</dbReference>
<comment type="cofactor">
    <cofactor evidence="11">
        <name>Fe cation</name>
        <dbReference type="ChEBI" id="CHEBI:24875"/>
    </cofactor>
    <text evidence="11">Binds 1 Fe cation per subunit.</text>
</comment>
<dbReference type="Gene3D" id="3.30.428.10">
    <property type="entry name" value="HIT-like"/>
    <property type="match status" value="2"/>
</dbReference>
<keyword evidence="15" id="KW-1185">Reference proteome</keyword>
<feature type="binding site" evidence="11">
    <location>
        <position position="280"/>
    </location>
    <ligand>
        <name>Fe cation</name>
        <dbReference type="ChEBI" id="CHEBI:24875"/>
    </ligand>
</feature>
<dbReference type="NCBIfam" id="TIGR00209">
    <property type="entry name" value="galT_1"/>
    <property type="match status" value="1"/>
</dbReference>
<evidence type="ECO:0000256" key="6">
    <source>
        <dbReference type="ARBA" id="ARBA00023144"/>
    </source>
</evidence>
<evidence type="ECO:0000259" key="13">
    <source>
        <dbReference type="Pfam" id="PF02744"/>
    </source>
</evidence>
<evidence type="ECO:0000259" key="12">
    <source>
        <dbReference type="Pfam" id="PF01087"/>
    </source>
</evidence>
<comment type="similarity">
    <text evidence="1">Belongs to the galactose-1-phosphate uridylyltransferase type 1 family.</text>
</comment>
<dbReference type="EC" id="2.7.7.12" evidence="8"/>
<dbReference type="PANTHER" id="PTHR42763:SF2">
    <property type="entry name" value="ADP-GLUCOSE PHOSPHORYLASE"/>
    <property type="match status" value="1"/>
</dbReference>
<proteinExistence type="inferred from homology"/>